<dbReference type="InterPro" id="IPR013785">
    <property type="entry name" value="Aldolase_TIM"/>
</dbReference>
<feature type="domain" description="Thiamine phosphate synthase/TenI" evidence="1">
    <location>
        <begin position="46"/>
        <end position="161"/>
    </location>
</feature>
<gene>
    <name evidence="2" type="ORF">JDN41_07280</name>
</gene>
<reference evidence="2 3" key="1">
    <citation type="submission" date="2020-12" db="EMBL/GenBank/DDBJ databases">
        <title>Revised draft genomes of Rhodomicrobium vannielii ATCC 17100 and Rhodomicrobium udaipurense JA643.</title>
        <authorList>
            <person name="Conners E.M."/>
            <person name="Davenport E.J."/>
            <person name="Bose A."/>
        </authorList>
    </citation>
    <scope>NUCLEOTIDE SEQUENCE [LARGE SCALE GENOMIC DNA]</scope>
    <source>
        <strain evidence="2 3">JA643</strain>
    </source>
</reference>
<proteinExistence type="predicted"/>
<organism evidence="2 3">
    <name type="scientific">Rhodomicrobium udaipurense</name>
    <dbReference type="NCBI Taxonomy" id="1202716"/>
    <lineage>
        <taxon>Bacteria</taxon>
        <taxon>Pseudomonadati</taxon>
        <taxon>Pseudomonadota</taxon>
        <taxon>Alphaproteobacteria</taxon>
        <taxon>Hyphomicrobiales</taxon>
        <taxon>Hyphomicrobiaceae</taxon>
        <taxon>Rhodomicrobium</taxon>
    </lineage>
</organism>
<name>A0A8I1KJU6_9HYPH</name>
<accession>A0A8I1KJU6</accession>
<dbReference type="SUPFAM" id="SSF51391">
    <property type="entry name" value="Thiamin phosphate synthase"/>
    <property type="match status" value="1"/>
</dbReference>
<protein>
    <submittedName>
        <fullName evidence="2">Thiamine phosphate synthase</fullName>
    </submittedName>
</protein>
<evidence type="ECO:0000313" key="2">
    <source>
        <dbReference type="EMBL" id="MBJ7543356.1"/>
    </source>
</evidence>
<dbReference type="EMBL" id="JAEMUK010000014">
    <property type="protein sequence ID" value="MBJ7543356.1"/>
    <property type="molecule type" value="Genomic_DNA"/>
</dbReference>
<dbReference type="InterPro" id="IPR022998">
    <property type="entry name" value="ThiamineP_synth_TenI"/>
</dbReference>
<keyword evidence="3" id="KW-1185">Reference proteome</keyword>
<evidence type="ECO:0000313" key="3">
    <source>
        <dbReference type="Proteomes" id="UP000623250"/>
    </source>
</evidence>
<sequence>MNEKPCGLIVAIPPALETEWAVRLSELVASFRPAALIVRPSRENAALVKAAAPLELAVLVAGEIREAARAGATGVWFPSSEDADFAGARKALGADAILGAGCGVSRHAAMEAAEAGVDFLAFDATVDLDAAVDASAWWDEVAEVPVAFIVGATKPERARVLDARPDFLLVEESVTAGESLIFATEFGLQSQT</sequence>
<evidence type="ECO:0000259" key="1">
    <source>
        <dbReference type="Pfam" id="PF02581"/>
    </source>
</evidence>
<dbReference type="InterPro" id="IPR036206">
    <property type="entry name" value="ThiamineP_synth_sf"/>
</dbReference>
<comment type="caution">
    <text evidence="2">The sequence shown here is derived from an EMBL/GenBank/DDBJ whole genome shotgun (WGS) entry which is preliminary data.</text>
</comment>
<dbReference type="AlphaFoldDB" id="A0A8I1KJU6"/>
<dbReference type="Gene3D" id="3.20.20.70">
    <property type="entry name" value="Aldolase class I"/>
    <property type="match status" value="1"/>
</dbReference>
<dbReference type="Proteomes" id="UP000623250">
    <property type="component" value="Unassembled WGS sequence"/>
</dbReference>
<dbReference type="Pfam" id="PF02581">
    <property type="entry name" value="TMP-TENI"/>
    <property type="match status" value="1"/>
</dbReference>
<dbReference type="RefSeq" id="WP_052037580.1">
    <property type="nucleotide sequence ID" value="NZ_JAEMUK010000014.1"/>
</dbReference>
<dbReference type="GO" id="GO:0009228">
    <property type="term" value="P:thiamine biosynthetic process"/>
    <property type="evidence" value="ECO:0007669"/>
    <property type="project" value="UniProtKB-KW"/>
</dbReference>